<dbReference type="PANTHER" id="PTHR15703:SF3">
    <property type="entry name" value="GRANULE ASSOCIATED RAC AND RHOG EFFECTOR PROTEIN 1"/>
    <property type="match status" value="1"/>
</dbReference>
<protein>
    <submittedName>
        <fullName evidence="2">Uncharacterized protein KIAA0355</fullName>
    </submittedName>
</protein>
<evidence type="ECO:0000313" key="2">
    <source>
        <dbReference type="EMBL" id="CDG72074.1"/>
    </source>
</evidence>
<dbReference type="OrthoDB" id="5963004at2759"/>
<feature type="region of interest" description="Disordered" evidence="1">
    <location>
        <begin position="651"/>
        <end position="681"/>
    </location>
</feature>
<feature type="compositionally biased region" description="Basic and acidic residues" evidence="1">
    <location>
        <begin position="558"/>
        <end position="570"/>
    </location>
</feature>
<sequence length="1216" mass="137365">MFEGDTIIDLEEAVGSYLNCLSTSFAAGSKLYASVGTIIEEKFQEIFPNHDSNKKLVKMCFQTLQTLNAFEGYQKALLDCKEKLLEILTDNHTKKHDRNCAVEDEEYADVALRVAKELYCYHQTVADVLKPLLFSNFQEDFPTLSSDHQHVLRVWTIVQSKNSVQDTIIKYPEIIRGVAQVVIALPLTQANKPLRQGFGLTNEEIAQILSWQHGEDLSESCRKKLNFRISTLIQQYVDRLFKHGVCEVEIPLSFSIDSEELNKVLQDCCSPTDIIAASSLRMPTVKEEIEVTLQRELPRMTLCLNGHYYDKANPGKAFENTTLKMRAVKEAVLIAIKSASIEATKEQVDTFCLHILTLSSIPVSSASSRTAVMMAFGKCNLVQVKPLINLNDEKIVYMDVEKHIIHIDVPSKWCIVEDTSLFKPLCRDSESEAIATVHVSYHVTVNVENYFKKRIEALPVVQINQCVLSKLPSSQVKKDQAVPLSKSIKIQLTKATSKFFQIKSLLKVDGEHYRNTEEQDNEVSYIGNNESLSESHDDEQPIPPPRLKRKAKKSKKAKEKERKAQEEKKDDLAWFSTSTKFNVPPLPTLTDSKDLSPSVASFEELQGVINFLSGSSSSSLTIEKCEKRHPVRTISSTSLQNDFTRTISSTSLQNDHKNNKNVPEGKKKLTHKRSASFSGNANDLKEVETLKVEHESLKTPSVDDIQHIRVSSVAVDAPLNNFAEAISNVLKTERTPGDGMDQRDKNTSSANVSQTADSLTVMLSDTNSSSKVLNSAVHNSVVQDSNQSVIQDSKGCENLVDENSSVQSDATSPLPDWYDQDLSNNSLTQDAISNETLSLLPTFKSTAPSTSKLTINIDDTDKTINLKVGEQVPKTTHVNKEFQKNNIKSSINCNQFEDVHENPVYPISGGVSPSFFQNESVFSETYQPFNSNTSWSMGLQNTGLSSLWSDATLDKEKPVITSEHITSEKFFENQFTPDKQQDFQKLLEGSRFFADYQTSESWKDRPVSSMSFVTHKQDQQKFFEPAPDPWPLQSENKSLASFHINNTQYIQSRSIESLQLPPNPTGPYMRQNREQLLAKQQILEQYARQQKRQQIQHQQTSSLNQYQSAQKKLFLQQQILQQQHNSIRNIDRVASVPPGYNERISASSNQRYDFDRLLSQRVMSQQKNSFNLGSHQSRSVSDIRTENNLFPATFSSGFGDWRFPINEQLDENSIRY</sequence>
<reference evidence="2" key="1">
    <citation type="journal article" date="2013" name="Genome Biol. Evol.">
        <title>Punctuated emergences of genetic and phenotypic innovations in eumetazoan, bilaterian, euteleostome, and hominidae ancestors.</title>
        <authorList>
            <person name="Wenger Y."/>
            <person name="Galliot B."/>
        </authorList>
    </citation>
    <scope>NUCLEOTIDE SEQUENCE</scope>
    <source>
        <tissue evidence="2">Whole animals</tissue>
    </source>
</reference>
<feature type="compositionally biased region" description="Basic and acidic residues" evidence="1">
    <location>
        <begin position="654"/>
        <end position="667"/>
    </location>
</feature>
<feature type="compositionally biased region" description="Basic residues" evidence="1">
    <location>
        <begin position="546"/>
        <end position="557"/>
    </location>
</feature>
<name>T2MIZ2_HYDVU</name>
<evidence type="ECO:0000256" key="1">
    <source>
        <dbReference type="SAM" id="MobiDB-lite"/>
    </source>
</evidence>
<dbReference type="InterPro" id="IPR043385">
    <property type="entry name" value="GARRE1"/>
</dbReference>
<dbReference type="GO" id="GO:1905762">
    <property type="term" value="F:CCR4-NOT complex binding"/>
    <property type="evidence" value="ECO:0007669"/>
    <property type="project" value="TreeGrafter"/>
</dbReference>
<proteinExistence type="evidence at transcript level"/>
<organism evidence="2">
    <name type="scientific">Hydra vulgaris</name>
    <name type="common">Hydra</name>
    <name type="synonym">Hydra attenuata</name>
    <dbReference type="NCBI Taxonomy" id="6087"/>
    <lineage>
        <taxon>Eukaryota</taxon>
        <taxon>Metazoa</taxon>
        <taxon>Cnidaria</taxon>
        <taxon>Hydrozoa</taxon>
        <taxon>Hydroidolina</taxon>
        <taxon>Anthoathecata</taxon>
        <taxon>Aplanulata</taxon>
        <taxon>Hydridae</taxon>
        <taxon>Hydra</taxon>
    </lineage>
</organism>
<dbReference type="EMBL" id="HAAD01005842">
    <property type="protein sequence ID" value="CDG72074.1"/>
    <property type="molecule type" value="mRNA"/>
</dbReference>
<dbReference type="GO" id="GO:0016601">
    <property type="term" value="P:Rac protein signal transduction"/>
    <property type="evidence" value="ECO:0007669"/>
    <property type="project" value="TreeGrafter"/>
</dbReference>
<feature type="compositionally biased region" description="Basic and acidic residues" evidence="1">
    <location>
        <begin position="733"/>
        <end position="746"/>
    </location>
</feature>
<feature type="region of interest" description="Disordered" evidence="1">
    <location>
        <begin position="516"/>
        <end position="570"/>
    </location>
</feature>
<gene>
    <name evidence="2" type="primary">KIAA0355</name>
</gene>
<dbReference type="AlphaFoldDB" id="T2MIZ2"/>
<accession>T2MIZ2</accession>
<dbReference type="PANTHER" id="PTHR15703">
    <property type="entry name" value="RIKEN CDNA 4931406P16 GENE"/>
    <property type="match status" value="1"/>
</dbReference>
<feature type="region of interest" description="Disordered" evidence="1">
    <location>
        <begin position="733"/>
        <end position="755"/>
    </location>
</feature>